<organism evidence="1 2">
    <name type="scientific">Rhamnella rubrinervis</name>
    <dbReference type="NCBI Taxonomy" id="2594499"/>
    <lineage>
        <taxon>Eukaryota</taxon>
        <taxon>Viridiplantae</taxon>
        <taxon>Streptophyta</taxon>
        <taxon>Embryophyta</taxon>
        <taxon>Tracheophyta</taxon>
        <taxon>Spermatophyta</taxon>
        <taxon>Magnoliopsida</taxon>
        <taxon>eudicotyledons</taxon>
        <taxon>Gunneridae</taxon>
        <taxon>Pentapetalae</taxon>
        <taxon>rosids</taxon>
        <taxon>fabids</taxon>
        <taxon>Rosales</taxon>
        <taxon>Rhamnaceae</taxon>
        <taxon>rhamnoid group</taxon>
        <taxon>Rhamneae</taxon>
        <taxon>Rhamnella</taxon>
    </lineage>
</organism>
<name>A0A8K0HPF4_9ROSA</name>
<dbReference type="AlphaFoldDB" id="A0A8K0HPF4"/>
<dbReference type="Proteomes" id="UP000796880">
    <property type="component" value="Unassembled WGS sequence"/>
</dbReference>
<reference evidence="1" key="1">
    <citation type="submission" date="2020-03" db="EMBL/GenBank/DDBJ databases">
        <title>A high-quality chromosome-level genome assembly of a woody plant with both climbing and erect habits, Rhamnella rubrinervis.</title>
        <authorList>
            <person name="Lu Z."/>
            <person name="Yang Y."/>
            <person name="Zhu X."/>
            <person name="Sun Y."/>
        </authorList>
    </citation>
    <scope>NUCLEOTIDE SEQUENCE</scope>
    <source>
        <strain evidence="1">BYM</strain>
        <tissue evidence="1">Leaf</tissue>
    </source>
</reference>
<dbReference type="EMBL" id="VOIH02000001">
    <property type="protein sequence ID" value="KAF3455733.1"/>
    <property type="molecule type" value="Genomic_DNA"/>
</dbReference>
<evidence type="ECO:0000313" key="2">
    <source>
        <dbReference type="Proteomes" id="UP000796880"/>
    </source>
</evidence>
<keyword evidence="2" id="KW-1185">Reference proteome</keyword>
<comment type="caution">
    <text evidence="1">The sequence shown here is derived from an EMBL/GenBank/DDBJ whole genome shotgun (WGS) entry which is preliminary data.</text>
</comment>
<accession>A0A8K0HPF4</accession>
<protein>
    <submittedName>
        <fullName evidence="1">Uncharacterized protein</fullName>
    </submittedName>
</protein>
<dbReference type="OrthoDB" id="1210003at2759"/>
<evidence type="ECO:0000313" key="1">
    <source>
        <dbReference type="EMBL" id="KAF3455733.1"/>
    </source>
</evidence>
<proteinExistence type="predicted"/>
<sequence length="76" mass="8919">MMVDEIFDTILPPRLGYIVEQRLKVPEERAKTTEGMNEELLKQVVELKVCQDQMEASLYERLAVTLDITMRTKVEY</sequence>
<gene>
    <name evidence="1" type="ORF">FNV43_RR00375</name>
</gene>